<feature type="transmembrane region" description="Helical" evidence="1">
    <location>
        <begin position="798"/>
        <end position="818"/>
    </location>
</feature>
<dbReference type="EMBL" id="GG662720">
    <property type="protein sequence ID" value="EWS74852.1"/>
    <property type="molecule type" value="Genomic_DNA"/>
</dbReference>
<feature type="transmembrane region" description="Helical" evidence="1">
    <location>
        <begin position="744"/>
        <end position="763"/>
    </location>
</feature>
<name>W7XBZ3_TETTS</name>
<feature type="transmembrane region" description="Helical" evidence="1">
    <location>
        <begin position="852"/>
        <end position="870"/>
    </location>
</feature>
<gene>
    <name evidence="2" type="ORF">TTHERM_000030595</name>
</gene>
<evidence type="ECO:0000256" key="1">
    <source>
        <dbReference type="SAM" id="Phobius"/>
    </source>
</evidence>
<organism evidence="2 3">
    <name type="scientific">Tetrahymena thermophila (strain SB210)</name>
    <dbReference type="NCBI Taxonomy" id="312017"/>
    <lineage>
        <taxon>Eukaryota</taxon>
        <taxon>Sar</taxon>
        <taxon>Alveolata</taxon>
        <taxon>Ciliophora</taxon>
        <taxon>Intramacronucleata</taxon>
        <taxon>Oligohymenophorea</taxon>
        <taxon>Hymenostomatida</taxon>
        <taxon>Tetrahymenina</taxon>
        <taxon>Tetrahymenidae</taxon>
        <taxon>Tetrahymena</taxon>
    </lineage>
</organism>
<dbReference type="GeneID" id="24436892"/>
<feature type="transmembrane region" description="Helical" evidence="1">
    <location>
        <begin position="532"/>
        <end position="552"/>
    </location>
</feature>
<feature type="transmembrane region" description="Helical" evidence="1">
    <location>
        <begin position="591"/>
        <end position="607"/>
    </location>
</feature>
<evidence type="ECO:0000313" key="3">
    <source>
        <dbReference type="Proteomes" id="UP000009168"/>
    </source>
</evidence>
<proteinExistence type="predicted"/>
<feature type="transmembrane region" description="Helical" evidence="1">
    <location>
        <begin position="491"/>
        <end position="512"/>
    </location>
</feature>
<sequence length="920" mass="107148">MVSWKNAILIGSYTLCLFVGVGLFVFGSKLAYLDLTDMTDSVDSLSLNLLDENQQRLYKYDKLVLYLYDYEKFQGTTKVSNFTINDCPKSEYEQLNVTNNTIHFNPTEDLVKAYPDQSFEVGVYSDHTLNFKRSVVSLFTGMDVKQLNQLLNFTQFSQIKFRNLIKDIQQMKNVKTFAFLNKKYQKLLTEFISSNDTSNNKSDLIQNKNFQVQDETSIQYNLNQYLEKNEYDVLIFSKSTENLLIDEKKEDQINDILGQKRTNLITVVNQISKNPKNVLFLAIGWNQCHEQAKIFAYNRNGFSLTDQNSDEQIIIDQFYGSLSYAMNWKIKQGLIARNVGLFDIKQQYMNAQTDLLYRIQDSFNNLVQQHKFLNKLTNLNTSSSSTSEDQEVLSRILGKMKKIYENYSDSDVNKVRANASIEDLKQIQTMQTEIELKIKEYSQFNLNLTIAGAQLIFFSIFICLAILMVNMKVQDSIYSKRLINLMLELPIYYEAFKFLFSRLLIPEFSLVYPESTQQIIRTQQFELQEQTFYSILLFMGIIALLNSTTLFIQQQYQKILLAVVCYNLFIGEAYLQRNVFLNATLADDKEQLAILLLIIVRFLYELYSTMGESLFYLYYCTIIFLLPFLRYFFEASFIIFQYVNAFNGIVLLYLNRAETNFEEKIAIFMLSFSPFINFIVTSEQCSNFFFVYSSHIALYCLLFCFAAYLKILYLPAFFIIMNLLNYELLMNIKIGESEYTGFTLSNFLIVGLSLFGVSNVIFWSKAQQMHKKNFNDLTLSKMFSSDVKSNQAVLIAQLFKYNLFGIIALLHIMFFIILQNAQTFDSISVNFLQDYLKAEYNNSYINYFQKQALYTCATLVSSIIMILLYTRTKEIDDFDNASKSEIYETEELADNSATRKGFDIIMASEKKQLNNNSTLF</sequence>
<dbReference type="RefSeq" id="XP_012652565.1">
    <property type="nucleotide sequence ID" value="XM_012797111.1"/>
</dbReference>
<dbReference type="Proteomes" id="UP000009168">
    <property type="component" value="Unassembled WGS sequence"/>
</dbReference>
<keyword evidence="1" id="KW-0472">Membrane</keyword>
<dbReference type="KEGG" id="tet:TTHERM_000030595"/>
<keyword evidence="1 2" id="KW-0812">Transmembrane</keyword>
<feature type="transmembrane region" description="Helical" evidence="1">
    <location>
        <begin position="696"/>
        <end position="724"/>
    </location>
</feature>
<reference evidence="3" key="1">
    <citation type="journal article" date="2006" name="PLoS Biol.">
        <title>Macronuclear genome sequence of the ciliate Tetrahymena thermophila, a model eukaryote.</title>
        <authorList>
            <person name="Eisen J.A."/>
            <person name="Coyne R.S."/>
            <person name="Wu M."/>
            <person name="Wu D."/>
            <person name="Thiagarajan M."/>
            <person name="Wortman J.R."/>
            <person name="Badger J.H."/>
            <person name="Ren Q."/>
            <person name="Amedeo P."/>
            <person name="Jones K.M."/>
            <person name="Tallon L.J."/>
            <person name="Delcher A.L."/>
            <person name="Salzberg S.L."/>
            <person name="Silva J.C."/>
            <person name="Haas B.J."/>
            <person name="Majoros W.H."/>
            <person name="Farzad M."/>
            <person name="Carlton J.M."/>
            <person name="Smith R.K. Jr."/>
            <person name="Garg J."/>
            <person name="Pearlman R.E."/>
            <person name="Karrer K.M."/>
            <person name="Sun L."/>
            <person name="Manning G."/>
            <person name="Elde N.C."/>
            <person name="Turkewitz A.P."/>
            <person name="Asai D.J."/>
            <person name="Wilkes D.E."/>
            <person name="Wang Y."/>
            <person name="Cai H."/>
            <person name="Collins K."/>
            <person name="Stewart B.A."/>
            <person name="Lee S.R."/>
            <person name="Wilamowska K."/>
            <person name="Weinberg Z."/>
            <person name="Ruzzo W.L."/>
            <person name="Wloga D."/>
            <person name="Gaertig J."/>
            <person name="Frankel J."/>
            <person name="Tsao C.-C."/>
            <person name="Gorovsky M.A."/>
            <person name="Keeling P.J."/>
            <person name="Waller R.F."/>
            <person name="Patron N.J."/>
            <person name="Cherry J.M."/>
            <person name="Stover N.A."/>
            <person name="Krieger C.J."/>
            <person name="del Toro C."/>
            <person name="Ryder H.F."/>
            <person name="Williamson S.C."/>
            <person name="Barbeau R.A."/>
            <person name="Hamilton E.P."/>
            <person name="Orias E."/>
        </authorList>
    </citation>
    <scope>NUCLEOTIDE SEQUENCE [LARGE SCALE GENOMIC DNA]</scope>
    <source>
        <strain evidence="3">SB210</strain>
    </source>
</reference>
<feature type="transmembrane region" description="Helical" evidence="1">
    <location>
        <begin position="559"/>
        <end position="576"/>
    </location>
</feature>
<evidence type="ECO:0000313" key="2">
    <source>
        <dbReference type="EMBL" id="EWS74852.1"/>
    </source>
</evidence>
<feature type="transmembrane region" description="Helical" evidence="1">
    <location>
        <begin position="448"/>
        <end position="470"/>
    </location>
</feature>
<keyword evidence="1" id="KW-1133">Transmembrane helix</keyword>
<protein>
    <submittedName>
        <fullName evidence="2">Transmembrane protein, putative</fullName>
    </submittedName>
</protein>
<feature type="transmembrane region" description="Helical" evidence="1">
    <location>
        <begin position="639"/>
        <end position="655"/>
    </location>
</feature>
<dbReference type="InParanoid" id="W7XBZ3"/>
<keyword evidence="3" id="KW-1185">Reference proteome</keyword>
<feature type="transmembrane region" description="Helical" evidence="1">
    <location>
        <begin position="7"/>
        <end position="26"/>
    </location>
</feature>
<dbReference type="AlphaFoldDB" id="W7XBZ3"/>
<feature type="transmembrane region" description="Helical" evidence="1">
    <location>
        <begin position="614"/>
        <end position="633"/>
    </location>
</feature>
<accession>W7XBZ3</accession>